<dbReference type="PANTHER" id="PTHR23416">
    <property type="entry name" value="SIALIC ACID SYNTHASE-RELATED"/>
    <property type="match status" value="1"/>
</dbReference>
<dbReference type="InterPro" id="IPR011004">
    <property type="entry name" value="Trimer_LpxA-like_sf"/>
</dbReference>
<name>A0A150XHJ0_9BACT</name>
<dbReference type="EMBL" id="LRPC01000001">
    <property type="protein sequence ID" value="KYG78190.1"/>
    <property type="molecule type" value="Genomic_DNA"/>
</dbReference>
<dbReference type="SUPFAM" id="SSF51161">
    <property type="entry name" value="Trimeric LpxA-like enzymes"/>
    <property type="match status" value="1"/>
</dbReference>
<dbReference type="RefSeq" id="WP_068217430.1">
    <property type="nucleotide sequence ID" value="NZ_CP139724.1"/>
</dbReference>
<evidence type="ECO:0000313" key="1">
    <source>
        <dbReference type="EMBL" id="KYG78190.1"/>
    </source>
</evidence>
<dbReference type="InterPro" id="IPR051159">
    <property type="entry name" value="Hexapeptide_acetyltransf"/>
</dbReference>
<dbReference type="STRING" id="333140.AWW68_05335"/>
<gene>
    <name evidence="1" type="ORF">AWW68_05335</name>
</gene>
<organism evidence="1 2">
    <name type="scientific">Roseivirga spongicola</name>
    <dbReference type="NCBI Taxonomy" id="333140"/>
    <lineage>
        <taxon>Bacteria</taxon>
        <taxon>Pseudomonadati</taxon>
        <taxon>Bacteroidota</taxon>
        <taxon>Cytophagia</taxon>
        <taxon>Cytophagales</taxon>
        <taxon>Roseivirgaceae</taxon>
        <taxon>Roseivirga</taxon>
    </lineage>
</organism>
<dbReference type="Pfam" id="PF00132">
    <property type="entry name" value="Hexapep"/>
    <property type="match status" value="1"/>
</dbReference>
<reference evidence="1 2" key="1">
    <citation type="submission" date="2016-01" db="EMBL/GenBank/DDBJ databases">
        <title>Genome sequencing of Roseivirga spongicola UST030701-084.</title>
        <authorList>
            <person name="Selvaratnam C."/>
            <person name="Thevarajoo S."/>
            <person name="Goh K.M."/>
            <person name="Ee R."/>
            <person name="Chan K.-G."/>
            <person name="Chong C.S."/>
        </authorList>
    </citation>
    <scope>NUCLEOTIDE SEQUENCE [LARGE SCALE GENOMIC DNA]</scope>
    <source>
        <strain evidence="1 2">UST030701-084</strain>
    </source>
</reference>
<proteinExistence type="predicted"/>
<dbReference type="Gene3D" id="2.160.10.10">
    <property type="entry name" value="Hexapeptide repeat proteins"/>
    <property type="match status" value="1"/>
</dbReference>
<evidence type="ECO:0008006" key="3">
    <source>
        <dbReference type="Google" id="ProtNLM"/>
    </source>
</evidence>
<dbReference type="Proteomes" id="UP000075606">
    <property type="component" value="Unassembled WGS sequence"/>
</dbReference>
<protein>
    <recommendedName>
        <fullName evidence="3">Acetyltransferase</fullName>
    </recommendedName>
</protein>
<dbReference type="CDD" id="cd03349">
    <property type="entry name" value="LbH_XAT"/>
    <property type="match status" value="1"/>
</dbReference>
<dbReference type="InterPro" id="IPR001451">
    <property type="entry name" value="Hexapep"/>
</dbReference>
<accession>A0A150XHJ0</accession>
<dbReference type="AlphaFoldDB" id="A0A150XHJ0"/>
<evidence type="ECO:0000313" key="2">
    <source>
        <dbReference type="Proteomes" id="UP000075606"/>
    </source>
</evidence>
<comment type="caution">
    <text evidence="1">The sequence shown here is derived from an EMBL/GenBank/DDBJ whole genome shotgun (WGS) entry which is preliminary data.</text>
</comment>
<dbReference type="OrthoDB" id="9814490at2"/>
<keyword evidence="2" id="KW-1185">Reference proteome</keyword>
<sequence>MRLLTKIFEFISKRNVIQVTDRLKISNSAKISGCKLFGNIEISENVKIAGGVQIHSESKKVTIGRYSAINGPNTDIHCYINSVRIGAFTSIARNVNIQEFNHNYTGISTYLINKNIFGKSKSLDIHSKGEIIIGNDVWIGAQCVILSGAKIGNGAIIAANSVVVGDIPAYAIAAGTPAKVLKFRFDRETIDILESMAWWEWSIEKIIENEDLFNLKKINSCSLNSYLQND</sequence>